<accession>A0ABP9TIX3</accession>
<feature type="domain" description="YqaJ viral recombinase" evidence="1">
    <location>
        <begin position="30"/>
        <end position="153"/>
    </location>
</feature>
<protein>
    <recommendedName>
        <fullName evidence="1">YqaJ viral recombinase domain-containing protein</fullName>
    </recommendedName>
</protein>
<dbReference type="RefSeq" id="WP_210099769.1">
    <property type="nucleotide sequence ID" value="NZ_BAABLK010000022.1"/>
</dbReference>
<dbReference type="InterPro" id="IPR011335">
    <property type="entry name" value="Restrct_endonuc-II-like"/>
</dbReference>
<organism evidence="2 3">
    <name type="scientific">Paeniglutamicibacter antarcticus</name>
    <dbReference type="NCBI Taxonomy" id="494023"/>
    <lineage>
        <taxon>Bacteria</taxon>
        <taxon>Bacillati</taxon>
        <taxon>Actinomycetota</taxon>
        <taxon>Actinomycetes</taxon>
        <taxon>Micrococcales</taxon>
        <taxon>Micrococcaceae</taxon>
        <taxon>Paeniglutamicibacter</taxon>
    </lineage>
</organism>
<comment type="caution">
    <text evidence="2">The sequence shown here is derived from an EMBL/GenBank/DDBJ whole genome shotgun (WGS) entry which is preliminary data.</text>
</comment>
<evidence type="ECO:0000313" key="3">
    <source>
        <dbReference type="Proteomes" id="UP001501257"/>
    </source>
</evidence>
<dbReference type="InterPro" id="IPR011604">
    <property type="entry name" value="PDDEXK-like_dom_sf"/>
</dbReference>
<name>A0ABP9TIX3_9MICC</name>
<dbReference type="Pfam" id="PF09588">
    <property type="entry name" value="YqaJ"/>
    <property type="match status" value="1"/>
</dbReference>
<evidence type="ECO:0000259" key="1">
    <source>
        <dbReference type="Pfam" id="PF09588"/>
    </source>
</evidence>
<evidence type="ECO:0000313" key="2">
    <source>
        <dbReference type="EMBL" id="GAA5226729.1"/>
    </source>
</evidence>
<gene>
    <name evidence="2" type="ORF">GCM10025778_12620</name>
</gene>
<dbReference type="InterPro" id="IPR019080">
    <property type="entry name" value="YqaJ_viral_recombinase"/>
</dbReference>
<dbReference type="EMBL" id="BAABLK010000022">
    <property type="protein sequence ID" value="GAA5226729.1"/>
    <property type="molecule type" value="Genomic_DNA"/>
</dbReference>
<dbReference type="Proteomes" id="UP001501257">
    <property type="component" value="Unassembled WGS sequence"/>
</dbReference>
<proteinExistence type="predicted"/>
<reference evidence="3" key="1">
    <citation type="journal article" date="2019" name="Int. J. Syst. Evol. Microbiol.">
        <title>The Global Catalogue of Microorganisms (GCM) 10K type strain sequencing project: providing services to taxonomists for standard genome sequencing and annotation.</title>
        <authorList>
            <consortium name="The Broad Institute Genomics Platform"/>
            <consortium name="The Broad Institute Genome Sequencing Center for Infectious Disease"/>
            <person name="Wu L."/>
            <person name="Ma J."/>
        </authorList>
    </citation>
    <scope>NUCLEOTIDE SEQUENCE [LARGE SCALE GENOMIC DNA]</scope>
    <source>
        <strain evidence="3">JCM 18952</strain>
    </source>
</reference>
<keyword evidence="3" id="KW-1185">Reference proteome</keyword>
<sequence>MGQVIPSPLDPAPAACLSRIVADSSNRIAWLRARSQGITATDVSKLSTPRSIASAAWDKLHGSGFGGNPFTDHGRAREPVIAAWVQQNFGIMPSTQLFHAAENHIHLATPDGLGLREHGRVELAEIKTTNKPFKTIPRHYLRQMFWQQYVLGAERTLFVWEPHKDFVPTHAEPLTRWVDRDDAEIGDLISKADQMVQILRERTAAARAREDYGPAALHL</sequence>
<dbReference type="SUPFAM" id="SSF52980">
    <property type="entry name" value="Restriction endonuclease-like"/>
    <property type="match status" value="1"/>
</dbReference>
<dbReference type="Gene3D" id="3.90.320.10">
    <property type="match status" value="1"/>
</dbReference>